<dbReference type="Pfam" id="PF13508">
    <property type="entry name" value="Acetyltransf_7"/>
    <property type="match status" value="1"/>
</dbReference>
<proteinExistence type="predicted"/>
<dbReference type="Proteomes" id="UP001589619">
    <property type="component" value="Unassembled WGS sequence"/>
</dbReference>
<keyword evidence="3" id="KW-1185">Reference proteome</keyword>
<dbReference type="PROSITE" id="PS51186">
    <property type="entry name" value="GNAT"/>
    <property type="match status" value="1"/>
</dbReference>
<dbReference type="InterPro" id="IPR016181">
    <property type="entry name" value="Acyl_CoA_acyltransferase"/>
</dbReference>
<dbReference type="EC" id="2.3.1.-" evidence="2"/>
<dbReference type="Gene3D" id="3.40.630.30">
    <property type="match status" value="1"/>
</dbReference>
<accession>A0ABV5VXP8</accession>
<keyword evidence="2" id="KW-0012">Acyltransferase</keyword>
<organism evidence="2 3">
    <name type="scientific">Paenibacillus hodogayensis</name>
    <dbReference type="NCBI Taxonomy" id="279208"/>
    <lineage>
        <taxon>Bacteria</taxon>
        <taxon>Bacillati</taxon>
        <taxon>Bacillota</taxon>
        <taxon>Bacilli</taxon>
        <taxon>Bacillales</taxon>
        <taxon>Paenibacillaceae</taxon>
        <taxon>Paenibacillus</taxon>
    </lineage>
</organism>
<protein>
    <submittedName>
        <fullName evidence="2">GNAT family N-acetyltransferase</fullName>
        <ecNumber evidence="2">2.3.1.-</ecNumber>
    </submittedName>
</protein>
<reference evidence="2 3" key="1">
    <citation type="submission" date="2024-09" db="EMBL/GenBank/DDBJ databases">
        <authorList>
            <person name="Sun Q."/>
            <person name="Mori K."/>
        </authorList>
    </citation>
    <scope>NUCLEOTIDE SEQUENCE [LARGE SCALE GENOMIC DNA]</scope>
    <source>
        <strain evidence="2 3">JCM 12520</strain>
    </source>
</reference>
<gene>
    <name evidence="2" type="ORF">ACFFNY_16040</name>
</gene>
<name>A0ABV5VXP8_9BACL</name>
<evidence type="ECO:0000313" key="2">
    <source>
        <dbReference type="EMBL" id="MFB9753076.1"/>
    </source>
</evidence>
<feature type="domain" description="N-acetyltransferase" evidence="1">
    <location>
        <begin position="1"/>
        <end position="75"/>
    </location>
</feature>
<evidence type="ECO:0000313" key="3">
    <source>
        <dbReference type="Proteomes" id="UP001589619"/>
    </source>
</evidence>
<evidence type="ECO:0000259" key="1">
    <source>
        <dbReference type="PROSITE" id="PS51186"/>
    </source>
</evidence>
<comment type="caution">
    <text evidence="2">The sequence shown here is derived from an EMBL/GenBank/DDBJ whole genome shotgun (WGS) entry which is preliminary data.</text>
</comment>
<dbReference type="EMBL" id="JBHMAG010000012">
    <property type="protein sequence ID" value="MFB9753076.1"/>
    <property type="molecule type" value="Genomic_DNA"/>
</dbReference>
<keyword evidence="2" id="KW-0808">Transferase</keyword>
<sequence>MLRLMIDKQHQYRGYGREAMKKILEFIRTCPAGPAQYRWISYKAENAVAKKLYESFGFRDNGEIIHEEQITVLPL</sequence>
<dbReference type="InterPro" id="IPR000182">
    <property type="entry name" value="GNAT_dom"/>
</dbReference>
<dbReference type="GO" id="GO:0016746">
    <property type="term" value="F:acyltransferase activity"/>
    <property type="evidence" value="ECO:0007669"/>
    <property type="project" value="UniProtKB-KW"/>
</dbReference>
<dbReference type="RefSeq" id="WP_379118562.1">
    <property type="nucleotide sequence ID" value="NZ_JBHMAG010000012.1"/>
</dbReference>
<dbReference type="SUPFAM" id="SSF55729">
    <property type="entry name" value="Acyl-CoA N-acyltransferases (Nat)"/>
    <property type="match status" value="1"/>
</dbReference>